<feature type="domain" description="Bacterial surface antigen (D15)" evidence="3">
    <location>
        <begin position="203"/>
        <end position="385"/>
    </location>
</feature>
<name>K7ZH69_BDEBC</name>
<evidence type="ECO:0000259" key="3">
    <source>
        <dbReference type="Pfam" id="PF01103"/>
    </source>
</evidence>
<comment type="subcellular location">
    <subcellularLocation>
        <location evidence="1">Membrane</location>
    </subcellularLocation>
</comment>
<evidence type="ECO:0000313" key="5">
    <source>
        <dbReference type="Proteomes" id="UP000010074"/>
    </source>
</evidence>
<dbReference type="STRING" id="1069642.Bdt_3502"/>
<dbReference type="KEGG" id="bbat:Bdt_3502"/>
<dbReference type="RefSeq" id="WP_015092585.1">
    <property type="nucleotide sequence ID" value="NC_019567.1"/>
</dbReference>
<proteinExistence type="predicted"/>
<organism evidence="4 5">
    <name type="scientific">Bdellovibrio bacteriovorus str. Tiberius</name>
    <dbReference type="NCBI Taxonomy" id="1069642"/>
    <lineage>
        <taxon>Bacteria</taxon>
        <taxon>Pseudomonadati</taxon>
        <taxon>Bdellovibrionota</taxon>
        <taxon>Bdellovibrionia</taxon>
        <taxon>Bdellovibrionales</taxon>
        <taxon>Pseudobdellovibrionaceae</taxon>
        <taxon>Bdellovibrio</taxon>
    </lineage>
</organism>
<reference evidence="4 5" key="1">
    <citation type="journal article" date="2012" name="BMC Genomics">
        <title>Genome analysis of a simultaneously predatory and prey-independent, novel Bdellovibrio bacteriovorus from the River Tiber, supports in silico predictions of both ancient and recent lateral gene transfer from diverse bacteria.</title>
        <authorList>
            <person name="Hobley L."/>
            <person name="Lerner T.R."/>
            <person name="Williams L.E."/>
            <person name="Lambert C."/>
            <person name="Till R."/>
            <person name="Milner D.S."/>
            <person name="Basford S.M."/>
            <person name="Capeness M.J."/>
            <person name="Fenton A.K."/>
            <person name="Atterbury R.J."/>
            <person name="Harris M.A."/>
            <person name="Sockett R.E."/>
        </authorList>
    </citation>
    <scope>NUCLEOTIDE SEQUENCE [LARGE SCALE GENOMIC DNA]</scope>
    <source>
        <strain evidence="4 5">Tiberius</strain>
    </source>
</reference>
<dbReference type="Pfam" id="PF01103">
    <property type="entry name" value="Omp85"/>
    <property type="match status" value="1"/>
</dbReference>
<dbReference type="HOGENOM" id="CLU_046092_2_0_7"/>
<dbReference type="EMBL" id="CP002930">
    <property type="protein sequence ID" value="AFY03177.1"/>
    <property type="molecule type" value="Genomic_DNA"/>
</dbReference>
<evidence type="ECO:0000256" key="2">
    <source>
        <dbReference type="ARBA" id="ARBA00023136"/>
    </source>
</evidence>
<dbReference type="GO" id="GO:0019867">
    <property type="term" value="C:outer membrane"/>
    <property type="evidence" value="ECO:0007669"/>
    <property type="project" value="InterPro"/>
</dbReference>
<dbReference type="AlphaFoldDB" id="K7ZH69"/>
<dbReference type="PATRIC" id="fig|1069642.3.peg.3467"/>
<keyword evidence="2" id="KW-0472">Membrane</keyword>
<dbReference type="Proteomes" id="UP000010074">
    <property type="component" value="Chromosome"/>
</dbReference>
<protein>
    <recommendedName>
        <fullName evidence="3">Bacterial surface antigen (D15) domain-containing protein</fullName>
    </recommendedName>
</protein>
<dbReference type="Gene3D" id="2.40.160.50">
    <property type="entry name" value="membrane protein fhac: a member of the omp85/tpsb transporter family"/>
    <property type="match status" value="1"/>
</dbReference>
<evidence type="ECO:0000313" key="4">
    <source>
        <dbReference type="EMBL" id="AFY03177.1"/>
    </source>
</evidence>
<dbReference type="InterPro" id="IPR000184">
    <property type="entry name" value="Bac_surfAg_D15"/>
</dbReference>
<accession>K7ZH69</accession>
<gene>
    <name evidence="4" type="ORF">Bdt_3502</name>
</gene>
<sequence>MLTILFSCSVRGQEPATEQEPAIQWNESSDLLDDEKALPVNAAQPTPFTAIHKKDKNEFVIAPIPFLNPSQGWGLALVGQYIFTLKDDESPPSIVGGGAFYTEKHSYGGGLAYSGKLANDQWRVGLAVGKATVFYDFYGIGYDQNKEDISIPLKQQVEFAGLRLMKQVTNKLFLGLELIGAEITTNIETESIPGNLTNEIVAKTDFVAPNLKAERDTRNDSFYPTQGSLFDLQAEFHSEELHDNTTYQTYKISWNQYLDLAPFSVLAYRLMARFAYGDVPFYSLSMFGQGGDLRGYETGKYRDKMMWAAQTEYRYRFTDRWGGVAFAGAGQLAPKVSEFDGAAFLGSGGLGLRFRLAQKNPVDFRFDTAYGDQKISYYFSVGQSF</sequence>
<evidence type="ECO:0000256" key="1">
    <source>
        <dbReference type="ARBA" id="ARBA00004370"/>
    </source>
</evidence>